<evidence type="ECO:0000313" key="1">
    <source>
        <dbReference type="EMBL" id="VVW62796.1"/>
    </source>
</evidence>
<dbReference type="Gramene" id="NC8G0300340.1">
    <property type="protein sequence ID" value="NC8G0300340.1:cds"/>
    <property type="gene ID" value="NC8G0300340"/>
</dbReference>
<dbReference type="EMBL" id="LR721786">
    <property type="protein sequence ID" value="VVW62796.1"/>
    <property type="molecule type" value="Genomic_DNA"/>
</dbReference>
<dbReference type="AlphaFoldDB" id="A0A5K1FPV7"/>
<gene>
    <name evidence="1" type="ORF">NYM_LOCUS26341</name>
</gene>
<name>A0A5K1FPV7_9MAGN</name>
<organism evidence="1">
    <name type="scientific">Nymphaea colorata</name>
    <name type="common">pocket water lily</name>
    <dbReference type="NCBI Taxonomy" id="210225"/>
    <lineage>
        <taxon>Eukaryota</taxon>
        <taxon>Viridiplantae</taxon>
        <taxon>Streptophyta</taxon>
        <taxon>Embryophyta</taxon>
        <taxon>Tracheophyta</taxon>
        <taxon>Spermatophyta</taxon>
        <taxon>Magnoliopsida</taxon>
        <taxon>Nymphaeales</taxon>
        <taxon>Nymphaeaceae</taxon>
        <taxon>Nymphaea</taxon>
    </lineage>
</organism>
<reference evidence="1" key="1">
    <citation type="submission" date="2019-09" db="EMBL/GenBank/DDBJ databases">
        <authorList>
            <person name="Zhang L."/>
        </authorList>
    </citation>
    <scope>NUCLEOTIDE SEQUENCE</scope>
</reference>
<protein>
    <recommendedName>
        <fullName evidence="2">Homeobox domain-containing protein</fullName>
    </recommendedName>
</protein>
<accession>A0A5K1FPV7</accession>
<proteinExistence type="predicted"/>
<sequence length="45" mass="5123">MDGFADEEDCGEEGGQIAAKKRRLTVDQVKALERSFEQDNKLHKE</sequence>
<evidence type="ECO:0008006" key="2">
    <source>
        <dbReference type="Google" id="ProtNLM"/>
    </source>
</evidence>